<dbReference type="NCBIfam" id="TIGR00277">
    <property type="entry name" value="HDIG"/>
    <property type="match status" value="1"/>
</dbReference>
<evidence type="ECO:0000313" key="4">
    <source>
        <dbReference type="EMBL" id="SHH30156.1"/>
    </source>
</evidence>
<dbReference type="Gene3D" id="2.40.50.140">
    <property type="entry name" value="Nucleic acid-binding proteins"/>
    <property type="match status" value="1"/>
</dbReference>
<evidence type="ECO:0000256" key="1">
    <source>
        <dbReference type="ARBA" id="ARBA00022801"/>
    </source>
</evidence>
<dbReference type="InterPro" id="IPR004365">
    <property type="entry name" value="NA-bd_OB_tRNA"/>
</dbReference>
<dbReference type="PROSITE" id="PS51643">
    <property type="entry name" value="HD_CAS3"/>
    <property type="match status" value="1"/>
</dbReference>
<dbReference type="GO" id="GO:0003676">
    <property type="term" value="F:nucleic acid binding"/>
    <property type="evidence" value="ECO:0007669"/>
    <property type="project" value="InterPro"/>
</dbReference>
<name>A0A1M5RV96_9FIRM</name>
<dbReference type="RefSeq" id="WP_073093495.1">
    <property type="nucleotide sequence ID" value="NZ_FQWY01000059.1"/>
</dbReference>
<dbReference type="InterPro" id="IPR050798">
    <property type="entry name" value="YhaM_exoribonuc/phosphodiest"/>
</dbReference>
<reference evidence="5" key="1">
    <citation type="submission" date="2016-11" db="EMBL/GenBank/DDBJ databases">
        <authorList>
            <person name="Varghese N."/>
            <person name="Submissions S."/>
        </authorList>
    </citation>
    <scope>NUCLEOTIDE SEQUENCE [LARGE SCALE GENOMIC DNA]</scope>
    <source>
        <strain evidence="5">DSM 11003</strain>
    </source>
</reference>
<dbReference type="InterPro" id="IPR006675">
    <property type="entry name" value="HDIG_dom"/>
</dbReference>
<evidence type="ECO:0000259" key="2">
    <source>
        <dbReference type="PROSITE" id="PS51643"/>
    </source>
</evidence>
<feature type="domain" description="HD Cas3-type" evidence="2">
    <location>
        <begin position="156"/>
        <end position="321"/>
    </location>
</feature>
<dbReference type="Pfam" id="PF01966">
    <property type="entry name" value="HD"/>
    <property type="match status" value="1"/>
</dbReference>
<dbReference type="InterPro" id="IPR012340">
    <property type="entry name" value="NA-bd_OB-fold"/>
</dbReference>
<dbReference type="EMBL" id="FQWY01000059">
    <property type="protein sequence ID" value="SHH30156.1"/>
    <property type="molecule type" value="Genomic_DNA"/>
</dbReference>
<dbReference type="SUPFAM" id="SSF109604">
    <property type="entry name" value="HD-domain/PDEase-like"/>
    <property type="match status" value="1"/>
</dbReference>
<dbReference type="PROSITE" id="PS51831">
    <property type="entry name" value="HD"/>
    <property type="match status" value="1"/>
</dbReference>
<feature type="domain" description="HD" evidence="3">
    <location>
        <begin position="163"/>
        <end position="287"/>
    </location>
</feature>
<dbReference type="AlphaFoldDB" id="A0A1M5RV96"/>
<dbReference type="OrthoDB" id="9778453at2"/>
<dbReference type="InterPro" id="IPR006674">
    <property type="entry name" value="HD_domain"/>
</dbReference>
<keyword evidence="5" id="KW-1185">Reference proteome</keyword>
<dbReference type="InterPro" id="IPR003607">
    <property type="entry name" value="HD/PDEase_dom"/>
</dbReference>
<dbReference type="GO" id="GO:0031125">
    <property type="term" value="P:rRNA 3'-end processing"/>
    <property type="evidence" value="ECO:0007669"/>
    <property type="project" value="TreeGrafter"/>
</dbReference>
<protein>
    <submittedName>
        <fullName evidence="4">3'-5' exoribonuclease</fullName>
    </submittedName>
</protein>
<dbReference type="SUPFAM" id="SSF50249">
    <property type="entry name" value="Nucleic acid-binding proteins"/>
    <property type="match status" value="1"/>
</dbReference>
<dbReference type="InterPro" id="IPR006483">
    <property type="entry name" value="CRISPR-assoc_Cas3_HD"/>
</dbReference>
<dbReference type="Proteomes" id="UP000242329">
    <property type="component" value="Unassembled WGS sequence"/>
</dbReference>
<organism evidence="4 5">
    <name type="scientific">Thermosyntropha lipolytica DSM 11003</name>
    <dbReference type="NCBI Taxonomy" id="1123382"/>
    <lineage>
        <taxon>Bacteria</taxon>
        <taxon>Bacillati</taxon>
        <taxon>Bacillota</taxon>
        <taxon>Clostridia</taxon>
        <taxon>Eubacteriales</taxon>
        <taxon>Syntrophomonadaceae</taxon>
        <taxon>Thermosyntropha</taxon>
    </lineage>
</organism>
<sequence length="321" mass="36827">MDKKGPYMIKDIKKMGQGVQVWGKFLITEKNSRKTKDGREVINLKISDSSGEIDVVVWENCQIGGSIETGKVIGILGDTGSYNNRIQLTAKKLKVLDEDPAPYLRTPAVSIDNLKNKFDNIINTVQDIYLKELLALVFTGETREKFFKAPAARKIHHNYAGGLLEHTVRVAELCLEASRIYPQLNRDLLITGALLHDIGKMKEYEIKVLPEYTVSGRLIGHIVLGHQMVEEALRLLEQKRPDMPEELKNMIKHMILSHHGNLEYGSPVKPLFPEAMLLHMMDNLDAKMYVFINKIDEEEEGEGFFTSYDPFFEQYFFKYRY</sequence>
<dbReference type="SMART" id="SM00471">
    <property type="entry name" value="HDc"/>
    <property type="match status" value="1"/>
</dbReference>
<evidence type="ECO:0000313" key="5">
    <source>
        <dbReference type="Proteomes" id="UP000242329"/>
    </source>
</evidence>
<dbReference type="PANTHER" id="PTHR37294">
    <property type="entry name" value="3'-5' EXORIBONUCLEASE YHAM"/>
    <property type="match status" value="1"/>
</dbReference>
<accession>A0A1M5RV96</accession>
<dbReference type="STRING" id="1123382.SAMN02745221_02115"/>
<keyword evidence="1" id="KW-0378">Hydrolase</keyword>
<dbReference type="Pfam" id="PF01336">
    <property type="entry name" value="tRNA_anti-codon"/>
    <property type="match status" value="1"/>
</dbReference>
<gene>
    <name evidence="4" type="ORF">SAMN02745221_02115</name>
</gene>
<evidence type="ECO:0000259" key="3">
    <source>
        <dbReference type="PROSITE" id="PS51831"/>
    </source>
</evidence>
<proteinExistence type="predicted"/>
<dbReference type="GO" id="GO:0016787">
    <property type="term" value="F:hydrolase activity"/>
    <property type="evidence" value="ECO:0007669"/>
    <property type="project" value="UniProtKB-KW"/>
</dbReference>
<dbReference type="CDD" id="cd00077">
    <property type="entry name" value="HDc"/>
    <property type="match status" value="1"/>
</dbReference>
<dbReference type="PANTHER" id="PTHR37294:SF1">
    <property type="entry name" value="3'-5' EXORIBONUCLEASE YHAM"/>
    <property type="match status" value="1"/>
</dbReference>
<dbReference type="Gene3D" id="1.10.3210.10">
    <property type="entry name" value="Hypothetical protein af1432"/>
    <property type="match status" value="1"/>
</dbReference>